<evidence type="ECO:0000256" key="2">
    <source>
        <dbReference type="ARBA" id="ARBA00023186"/>
    </source>
</evidence>
<comment type="caution">
    <text evidence="6">The sequence shown here is derived from an EMBL/GenBank/DDBJ whole genome shotgun (WGS) entry which is preliminary data.</text>
</comment>
<accession>A0A1Y2HNG5</accession>
<sequence length="127" mass="14579">MDAGDEADVNVSWADQSKINTFSRLNGRLDALEAKYAQKKKEKEDLDDLASELELCDDDEIIKYRVGDVYVNAPYERVQEWIQRDQSALDMQVAKLKDDMDAIVIEMDSLKAVLYKRFGNAINLERS</sequence>
<dbReference type="GO" id="GO:0006457">
    <property type="term" value="P:protein folding"/>
    <property type="evidence" value="ECO:0007669"/>
    <property type="project" value="UniProtKB-UniRule"/>
</dbReference>
<dbReference type="CDD" id="cd23165">
    <property type="entry name" value="Prefoldin_4"/>
    <property type="match status" value="1"/>
</dbReference>
<comment type="subunit">
    <text evidence="4">Heterohexamer of two PFD-alpha type and four PFD-beta type subunits.</text>
</comment>
<keyword evidence="7" id="KW-1185">Reference proteome</keyword>
<dbReference type="STRING" id="765915.A0A1Y2HNG5"/>
<dbReference type="OrthoDB" id="10250441at2759"/>
<evidence type="ECO:0000256" key="5">
    <source>
        <dbReference type="SAM" id="Coils"/>
    </source>
</evidence>
<proteinExistence type="inferred from homology"/>
<evidence type="ECO:0000313" key="6">
    <source>
        <dbReference type="EMBL" id="ORZ35351.1"/>
    </source>
</evidence>
<comment type="similarity">
    <text evidence="1 4">Belongs to the prefoldin subunit beta family.</text>
</comment>
<evidence type="ECO:0000256" key="4">
    <source>
        <dbReference type="PIRNR" id="PIRNR016477"/>
    </source>
</evidence>
<protein>
    <recommendedName>
        <fullName evidence="4">Prefoldin subunit 4</fullName>
    </recommendedName>
</protein>
<evidence type="ECO:0000256" key="1">
    <source>
        <dbReference type="ARBA" id="ARBA00008045"/>
    </source>
</evidence>
<evidence type="ECO:0000313" key="7">
    <source>
        <dbReference type="Proteomes" id="UP000193411"/>
    </source>
</evidence>
<dbReference type="AlphaFoldDB" id="A0A1Y2HNG5"/>
<comment type="function">
    <text evidence="3 4">Binds specifically to cytosolic chaperonin (c-CPN) and transfers target proteins to it. Binds to nascent polypeptide chain and promotes folding in an environment in which there are many competing pathways for nonnative proteins.</text>
</comment>
<organism evidence="6 7">
    <name type="scientific">Catenaria anguillulae PL171</name>
    <dbReference type="NCBI Taxonomy" id="765915"/>
    <lineage>
        <taxon>Eukaryota</taxon>
        <taxon>Fungi</taxon>
        <taxon>Fungi incertae sedis</taxon>
        <taxon>Blastocladiomycota</taxon>
        <taxon>Blastocladiomycetes</taxon>
        <taxon>Blastocladiales</taxon>
        <taxon>Catenariaceae</taxon>
        <taxon>Catenaria</taxon>
    </lineage>
</organism>
<evidence type="ECO:0000256" key="3">
    <source>
        <dbReference type="ARBA" id="ARBA00024667"/>
    </source>
</evidence>
<dbReference type="GO" id="GO:0051082">
    <property type="term" value="F:unfolded protein binding"/>
    <property type="evidence" value="ECO:0007669"/>
    <property type="project" value="InterPro"/>
</dbReference>
<dbReference type="PIRSF" id="PIRSF016477">
    <property type="entry name" value="Prefoldin_subunit_4"/>
    <property type="match status" value="1"/>
</dbReference>
<keyword evidence="2 4" id="KW-0143">Chaperone</keyword>
<dbReference type="GO" id="GO:0016272">
    <property type="term" value="C:prefoldin complex"/>
    <property type="evidence" value="ECO:0007669"/>
    <property type="project" value="UniProtKB-UniRule"/>
</dbReference>
<dbReference type="GO" id="GO:0005737">
    <property type="term" value="C:cytoplasm"/>
    <property type="evidence" value="ECO:0007669"/>
    <property type="project" value="UniProtKB-ARBA"/>
</dbReference>
<dbReference type="SUPFAM" id="SSF46579">
    <property type="entry name" value="Prefoldin"/>
    <property type="match status" value="1"/>
</dbReference>
<reference evidence="6 7" key="1">
    <citation type="submission" date="2016-07" db="EMBL/GenBank/DDBJ databases">
        <title>Pervasive Adenine N6-methylation of Active Genes in Fungi.</title>
        <authorList>
            <consortium name="DOE Joint Genome Institute"/>
            <person name="Mondo S.J."/>
            <person name="Dannebaum R.O."/>
            <person name="Kuo R.C."/>
            <person name="Labutti K."/>
            <person name="Haridas S."/>
            <person name="Kuo A."/>
            <person name="Salamov A."/>
            <person name="Ahrendt S.R."/>
            <person name="Lipzen A."/>
            <person name="Sullivan W."/>
            <person name="Andreopoulos W.B."/>
            <person name="Clum A."/>
            <person name="Lindquist E."/>
            <person name="Daum C."/>
            <person name="Ramamoorthy G.K."/>
            <person name="Gryganskyi A."/>
            <person name="Culley D."/>
            <person name="Magnuson J.K."/>
            <person name="James T.Y."/>
            <person name="O'Malley M.A."/>
            <person name="Stajich J.E."/>
            <person name="Spatafora J.W."/>
            <person name="Visel A."/>
            <person name="Grigoriev I.V."/>
        </authorList>
    </citation>
    <scope>NUCLEOTIDE SEQUENCE [LARGE SCALE GENOMIC DNA]</scope>
    <source>
        <strain evidence="6 7">PL171</strain>
    </source>
</reference>
<feature type="coiled-coil region" evidence="5">
    <location>
        <begin position="22"/>
        <end position="59"/>
    </location>
</feature>
<dbReference type="Pfam" id="PF01920">
    <property type="entry name" value="Prefoldin_2"/>
    <property type="match status" value="1"/>
</dbReference>
<name>A0A1Y2HNG5_9FUNG</name>
<dbReference type="Gene3D" id="1.10.287.370">
    <property type="match status" value="1"/>
</dbReference>
<dbReference type="InterPro" id="IPR002777">
    <property type="entry name" value="PFD_beta-like"/>
</dbReference>
<gene>
    <name evidence="6" type="ORF">BCR44DRAFT_1434875</name>
</gene>
<dbReference type="InterPro" id="IPR009053">
    <property type="entry name" value="Prefoldin"/>
</dbReference>
<dbReference type="EMBL" id="MCFL01000023">
    <property type="protein sequence ID" value="ORZ35351.1"/>
    <property type="molecule type" value="Genomic_DNA"/>
</dbReference>
<dbReference type="PANTHER" id="PTHR21100">
    <property type="entry name" value="PREFOLDIN SUBUNIT 4"/>
    <property type="match status" value="1"/>
</dbReference>
<dbReference type="Proteomes" id="UP000193411">
    <property type="component" value="Unassembled WGS sequence"/>
</dbReference>
<dbReference type="PANTHER" id="PTHR21100:SF9">
    <property type="entry name" value="PREFOLDIN SUBUNIT 4"/>
    <property type="match status" value="1"/>
</dbReference>
<keyword evidence="5" id="KW-0175">Coiled coil</keyword>
<dbReference type="FunFam" id="1.10.287.370:FF:000005">
    <property type="entry name" value="Prefoldin subunit 4"/>
    <property type="match status" value="1"/>
</dbReference>
<dbReference type="InterPro" id="IPR016661">
    <property type="entry name" value="PFDN4"/>
</dbReference>